<gene>
    <name evidence="2" type="ORF">M422DRAFT_251962</name>
</gene>
<organism evidence="2 3">
    <name type="scientific">Sphaerobolus stellatus (strain SS14)</name>
    <dbReference type="NCBI Taxonomy" id="990650"/>
    <lineage>
        <taxon>Eukaryota</taxon>
        <taxon>Fungi</taxon>
        <taxon>Dikarya</taxon>
        <taxon>Basidiomycota</taxon>
        <taxon>Agaricomycotina</taxon>
        <taxon>Agaricomycetes</taxon>
        <taxon>Phallomycetidae</taxon>
        <taxon>Geastrales</taxon>
        <taxon>Sphaerobolaceae</taxon>
        <taxon>Sphaerobolus</taxon>
    </lineage>
</organism>
<evidence type="ECO:0000256" key="1">
    <source>
        <dbReference type="SAM" id="MobiDB-lite"/>
    </source>
</evidence>
<dbReference type="AlphaFoldDB" id="A0A0C9VQQ2"/>
<sequence>MPEEIPQDAPSCPPAKLARPMGKSHRNESKVIHGAGIPAIGGSCLPPAPKRIIADPPTSITGVLPRPLACPPRRI</sequence>
<dbReference type="EMBL" id="KN837116">
    <property type="protein sequence ID" value="KIJ44667.1"/>
    <property type="molecule type" value="Genomic_DNA"/>
</dbReference>
<feature type="region of interest" description="Disordered" evidence="1">
    <location>
        <begin position="1"/>
        <end position="29"/>
    </location>
</feature>
<proteinExistence type="predicted"/>
<protein>
    <submittedName>
        <fullName evidence="2">Uncharacterized protein</fullName>
    </submittedName>
</protein>
<reference evidence="2 3" key="1">
    <citation type="submission" date="2014-06" db="EMBL/GenBank/DDBJ databases">
        <title>Evolutionary Origins and Diversification of the Mycorrhizal Mutualists.</title>
        <authorList>
            <consortium name="DOE Joint Genome Institute"/>
            <consortium name="Mycorrhizal Genomics Consortium"/>
            <person name="Kohler A."/>
            <person name="Kuo A."/>
            <person name="Nagy L.G."/>
            <person name="Floudas D."/>
            <person name="Copeland A."/>
            <person name="Barry K.W."/>
            <person name="Cichocki N."/>
            <person name="Veneault-Fourrey C."/>
            <person name="LaButti K."/>
            <person name="Lindquist E.A."/>
            <person name="Lipzen A."/>
            <person name="Lundell T."/>
            <person name="Morin E."/>
            <person name="Murat C."/>
            <person name="Riley R."/>
            <person name="Ohm R."/>
            <person name="Sun H."/>
            <person name="Tunlid A."/>
            <person name="Henrissat B."/>
            <person name="Grigoriev I.V."/>
            <person name="Hibbett D.S."/>
            <person name="Martin F."/>
        </authorList>
    </citation>
    <scope>NUCLEOTIDE SEQUENCE [LARGE SCALE GENOMIC DNA]</scope>
    <source>
        <strain evidence="2 3">SS14</strain>
    </source>
</reference>
<name>A0A0C9VQQ2_SPHS4</name>
<dbReference type="HOGENOM" id="CLU_2672705_0_0_1"/>
<dbReference type="Proteomes" id="UP000054279">
    <property type="component" value="Unassembled WGS sequence"/>
</dbReference>
<accession>A0A0C9VQQ2</accession>
<keyword evidence="3" id="KW-1185">Reference proteome</keyword>
<evidence type="ECO:0000313" key="2">
    <source>
        <dbReference type="EMBL" id="KIJ44667.1"/>
    </source>
</evidence>
<evidence type="ECO:0000313" key="3">
    <source>
        <dbReference type="Proteomes" id="UP000054279"/>
    </source>
</evidence>